<dbReference type="EMBL" id="CM009297">
    <property type="protein sequence ID" value="PNT25325.1"/>
    <property type="molecule type" value="Genomic_DNA"/>
</dbReference>
<dbReference type="Proteomes" id="UP000006729">
    <property type="component" value="Chromosome 8"/>
</dbReference>
<gene>
    <name evidence="1" type="ORF">POPTR_008G180100</name>
</gene>
<sequence>MFTGTCANASLIFVQRYMVTKILLPRWSFIPLDTAAINERPVYQKKCQVLLWWLFFPLPSLLSAKHKVF</sequence>
<dbReference type="AlphaFoldDB" id="U5G8F5"/>
<proteinExistence type="predicted"/>
<protein>
    <submittedName>
        <fullName evidence="1">Uncharacterized protein</fullName>
    </submittedName>
</protein>
<dbReference type="InParanoid" id="U5G8F5"/>
<evidence type="ECO:0000313" key="2">
    <source>
        <dbReference type="Proteomes" id="UP000006729"/>
    </source>
</evidence>
<reference evidence="1 2" key="1">
    <citation type="journal article" date="2006" name="Science">
        <title>The genome of black cottonwood, Populus trichocarpa (Torr. &amp; Gray).</title>
        <authorList>
            <person name="Tuskan G.A."/>
            <person name="Difazio S."/>
            <person name="Jansson S."/>
            <person name="Bohlmann J."/>
            <person name="Grigoriev I."/>
            <person name="Hellsten U."/>
            <person name="Putnam N."/>
            <person name="Ralph S."/>
            <person name="Rombauts S."/>
            <person name="Salamov A."/>
            <person name="Schein J."/>
            <person name="Sterck L."/>
            <person name="Aerts A."/>
            <person name="Bhalerao R.R."/>
            <person name="Bhalerao R.P."/>
            <person name="Blaudez D."/>
            <person name="Boerjan W."/>
            <person name="Brun A."/>
            <person name="Brunner A."/>
            <person name="Busov V."/>
            <person name="Campbell M."/>
            <person name="Carlson J."/>
            <person name="Chalot M."/>
            <person name="Chapman J."/>
            <person name="Chen G.L."/>
            <person name="Cooper D."/>
            <person name="Coutinho P.M."/>
            <person name="Couturier J."/>
            <person name="Covert S."/>
            <person name="Cronk Q."/>
            <person name="Cunningham R."/>
            <person name="Davis J."/>
            <person name="Degroeve S."/>
            <person name="Dejardin A."/>
            <person name="Depamphilis C."/>
            <person name="Detter J."/>
            <person name="Dirks B."/>
            <person name="Dubchak I."/>
            <person name="Duplessis S."/>
            <person name="Ehlting J."/>
            <person name="Ellis B."/>
            <person name="Gendler K."/>
            <person name="Goodstein D."/>
            <person name="Gribskov M."/>
            <person name="Grimwood J."/>
            <person name="Groover A."/>
            <person name="Gunter L."/>
            <person name="Hamberger B."/>
            <person name="Heinze B."/>
            <person name="Helariutta Y."/>
            <person name="Henrissat B."/>
            <person name="Holligan D."/>
            <person name="Holt R."/>
            <person name="Huang W."/>
            <person name="Islam-Faridi N."/>
            <person name="Jones S."/>
            <person name="Jones-Rhoades M."/>
            <person name="Jorgensen R."/>
            <person name="Joshi C."/>
            <person name="Kangasjarvi J."/>
            <person name="Karlsson J."/>
            <person name="Kelleher C."/>
            <person name="Kirkpatrick R."/>
            <person name="Kirst M."/>
            <person name="Kohler A."/>
            <person name="Kalluri U."/>
            <person name="Larimer F."/>
            <person name="Leebens-Mack J."/>
            <person name="Leple J.C."/>
            <person name="Locascio P."/>
            <person name="Lou Y."/>
            <person name="Lucas S."/>
            <person name="Martin F."/>
            <person name="Montanini B."/>
            <person name="Napoli C."/>
            <person name="Nelson D.R."/>
            <person name="Nelson C."/>
            <person name="Nieminen K."/>
            <person name="Nilsson O."/>
            <person name="Pereda V."/>
            <person name="Peter G."/>
            <person name="Philippe R."/>
            <person name="Pilate G."/>
            <person name="Poliakov A."/>
            <person name="Razumovskaya J."/>
            <person name="Richardson P."/>
            <person name="Rinaldi C."/>
            <person name="Ritland K."/>
            <person name="Rouze P."/>
            <person name="Ryaboy D."/>
            <person name="Schmutz J."/>
            <person name="Schrader J."/>
            <person name="Segerman B."/>
            <person name="Shin H."/>
            <person name="Siddiqui A."/>
            <person name="Sterky F."/>
            <person name="Terry A."/>
            <person name="Tsai C.J."/>
            <person name="Uberbacher E."/>
            <person name="Unneberg P."/>
            <person name="Vahala J."/>
            <person name="Wall K."/>
            <person name="Wessler S."/>
            <person name="Yang G."/>
            <person name="Yin T."/>
            <person name="Douglas C."/>
            <person name="Marra M."/>
            <person name="Sandberg G."/>
            <person name="Van de Peer Y."/>
            <person name="Rokhsar D."/>
        </authorList>
    </citation>
    <scope>NUCLEOTIDE SEQUENCE [LARGE SCALE GENOMIC DNA]</scope>
    <source>
        <strain evidence="2">cv. Nisqually</strain>
    </source>
</reference>
<name>U5G8F5_POPTR</name>
<accession>U5G8F5</accession>
<organism evidence="1 2">
    <name type="scientific">Populus trichocarpa</name>
    <name type="common">Western balsam poplar</name>
    <name type="synonym">Populus balsamifera subsp. trichocarpa</name>
    <dbReference type="NCBI Taxonomy" id="3694"/>
    <lineage>
        <taxon>Eukaryota</taxon>
        <taxon>Viridiplantae</taxon>
        <taxon>Streptophyta</taxon>
        <taxon>Embryophyta</taxon>
        <taxon>Tracheophyta</taxon>
        <taxon>Spermatophyta</taxon>
        <taxon>Magnoliopsida</taxon>
        <taxon>eudicotyledons</taxon>
        <taxon>Gunneridae</taxon>
        <taxon>Pentapetalae</taxon>
        <taxon>rosids</taxon>
        <taxon>fabids</taxon>
        <taxon>Malpighiales</taxon>
        <taxon>Salicaceae</taxon>
        <taxon>Saliceae</taxon>
        <taxon>Populus</taxon>
    </lineage>
</organism>
<keyword evidence="2" id="KW-1185">Reference proteome</keyword>
<evidence type="ECO:0000313" key="1">
    <source>
        <dbReference type="EMBL" id="PNT25325.1"/>
    </source>
</evidence>
<dbReference type="HOGENOM" id="CLU_2780596_0_0_1"/>